<dbReference type="AlphaFoldDB" id="A0A2T5FTK4"/>
<reference evidence="7 8" key="1">
    <citation type="submission" date="2017-09" db="EMBL/GenBank/DDBJ databases">
        <title>Sphingomonas panjinensis sp.nov., isolated from oil-contaminated soil.</title>
        <authorList>
            <person name="Wang L."/>
            <person name="Chen L."/>
        </authorList>
    </citation>
    <scope>NUCLEOTIDE SEQUENCE [LARGE SCALE GENOMIC DNA]</scope>
    <source>
        <strain evidence="7 8">FW-11</strain>
    </source>
</reference>
<dbReference type="GO" id="GO:0005886">
    <property type="term" value="C:plasma membrane"/>
    <property type="evidence" value="ECO:0007669"/>
    <property type="project" value="TreeGrafter"/>
</dbReference>
<evidence type="ECO:0000313" key="7">
    <source>
        <dbReference type="EMBL" id="PTQ07400.1"/>
    </source>
</evidence>
<proteinExistence type="predicted"/>
<comment type="catalytic activity">
    <reaction evidence="1">
        <text>ATP + protein L-histidine = ADP + protein N-phospho-L-histidine.</text>
        <dbReference type="EC" id="2.7.13.3"/>
    </reaction>
</comment>
<name>A0A2T5FTK4_9SPHN</name>
<evidence type="ECO:0000313" key="8">
    <source>
        <dbReference type="Proteomes" id="UP000244162"/>
    </source>
</evidence>
<dbReference type="SMART" id="SM00388">
    <property type="entry name" value="HisKA"/>
    <property type="match status" value="1"/>
</dbReference>
<feature type="domain" description="Histidine kinase" evidence="6">
    <location>
        <begin position="560"/>
        <end position="779"/>
    </location>
</feature>
<gene>
    <name evidence="7" type="ORF">CLG96_17810</name>
</gene>
<dbReference type="InterPro" id="IPR005467">
    <property type="entry name" value="His_kinase_dom"/>
</dbReference>
<evidence type="ECO:0000256" key="4">
    <source>
        <dbReference type="ARBA" id="ARBA00022679"/>
    </source>
</evidence>
<dbReference type="CDD" id="cd00075">
    <property type="entry name" value="HATPase"/>
    <property type="match status" value="1"/>
</dbReference>
<protein>
    <recommendedName>
        <fullName evidence="2">histidine kinase</fullName>
        <ecNumber evidence="2">2.7.13.3</ecNumber>
    </recommendedName>
</protein>
<dbReference type="SUPFAM" id="SSF55785">
    <property type="entry name" value="PYP-like sensor domain (PAS domain)"/>
    <property type="match status" value="2"/>
</dbReference>
<dbReference type="Pfam" id="PF02518">
    <property type="entry name" value="HATPase_c"/>
    <property type="match status" value="1"/>
</dbReference>
<dbReference type="InterPro" id="IPR036890">
    <property type="entry name" value="HATPase_C_sf"/>
</dbReference>
<dbReference type="EMBL" id="NWBU01000018">
    <property type="protein sequence ID" value="PTQ07400.1"/>
    <property type="molecule type" value="Genomic_DNA"/>
</dbReference>
<dbReference type="SMART" id="SM00387">
    <property type="entry name" value="HATPase_c"/>
    <property type="match status" value="1"/>
</dbReference>
<keyword evidence="8" id="KW-1185">Reference proteome</keyword>
<dbReference type="PRINTS" id="PR00344">
    <property type="entry name" value="BCTRLSENSOR"/>
</dbReference>
<dbReference type="Gene3D" id="1.10.287.130">
    <property type="match status" value="1"/>
</dbReference>
<dbReference type="EC" id="2.7.13.3" evidence="2"/>
<evidence type="ECO:0000259" key="6">
    <source>
        <dbReference type="PROSITE" id="PS50109"/>
    </source>
</evidence>
<evidence type="ECO:0000256" key="1">
    <source>
        <dbReference type="ARBA" id="ARBA00000085"/>
    </source>
</evidence>
<comment type="caution">
    <text evidence="7">The sequence shown here is derived from an EMBL/GenBank/DDBJ whole genome shotgun (WGS) entry which is preliminary data.</text>
</comment>
<accession>A0A2T5FTK4</accession>
<keyword evidence="3" id="KW-0597">Phosphoprotein</keyword>
<dbReference type="InterPro" id="IPR003661">
    <property type="entry name" value="HisK_dim/P_dom"/>
</dbReference>
<dbReference type="InterPro" id="IPR035965">
    <property type="entry name" value="PAS-like_dom_sf"/>
</dbReference>
<dbReference type="GO" id="GO:0000155">
    <property type="term" value="F:phosphorelay sensor kinase activity"/>
    <property type="evidence" value="ECO:0007669"/>
    <property type="project" value="InterPro"/>
</dbReference>
<dbReference type="Pfam" id="PF12860">
    <property type="entry name" value="PAS_7"/>
    <property type="match status" value="2"/>
</dbReference>
<dbReference type="SUPFAM" id="SSF55874">
    <property type="entry name" value="ATPase domain of HSP90 chaperone/DNA topoisomerase II/histidine kinase"/>
    <property type="match status" value="1"/>
</dbReference>
<evidence type="ECO:0000256" key="3">
    <source>
        <dbReference type="ARBA" id="ARBA00022553"/>
    </source>
</evidence>
<keyword evidence="5 7" id="KW-0418">Kinase</keyword>
<dbReference type="Gene3D" id="3.30.450.20">
    <property type="entry name" value="PAS domain"/>
    <property type="match status" value="1"/>
</dbReference>
<dbReference type="SUPFAM" id="SSF47384">
    <property type="entry name" value="Homodimeric domain of signal transducing histidine kinase"/>
    <property type="match status" value="1"/>
</dbReference>
<sequence>MIVLDGTEAALVAGVLALWLVAGVSATILGIRRSAKARFAHAEAERLAALIAAAPAAPLIVTGTGRIEEDGRLADWLGLRRSLATLTDLADEQEGFARPDVEALARDVATTAISARGFARRLAMPASGRVLLVRGSPGLGSGRVMLWFVDMTESERETARLAGEADRLGQALDALSALIEAAPFPMWHRGPDLRLALVNGAYVRAVEADSAAEVVDRGLELLEANSAPFAIPADARDLGAVSVRTAPAIIAGARRTIRIVDVPLGEAGIAGYAFDVEELEEARADLRRFVDAQRDMLDRLSAGVAQFAGDQSLVFCNGHFLRLFEMEPEWLADRPEFDRILERMREAQRAPESRDFPGWKAGRRLWFNATAPVEENWLLPAGTHLRVVAQPLPDGGLLLIFEDRTEQLQLASARDTLLRVRTATFDNLFEAIAVFAGDGRLHLWNSRFRDVWNVQEEELARHPRVDMLVQWIAPKLADPSRAGLIRELVRIATVERQARGGRIALVDGRHFEFAAVPMPDGNALFTLLDITASRVIEEALRDRNEALEEADRVKTAFVANISYELRVPLTTISGFAEMLEGGYAGDLPETAREYVVAINSAVARLSTLIGDVLDLTQSEAGSLPLAAEPVAIAMLVRDAAADAADVARARGLSLTFNIPADSSIVIGDSRRLRQGVDHILRNALSYTQDGGRILVRTAIVGGMVEIVISDNGPGMPAHQRERMLQRFNGGAPAQGDGASSPGLGLPLTHQLVEAHGGTLDLQSEEGRGTTVTIRLPLAGRAAASAGAVR</sequence>
<keyword evidence="4" id="KW-0808">Transferase</keyword>
<dbReference type="PROSITE" id="PS50109">
    <property type="entry name" value="HIS_KIN"/>
    <property type="match status" value="1"/>
</dbReference>
<dbReference type="RefSeq" id="WP_107970106.1">
    <property type="nucleotide sequence ID" value="NZ_NWBU01000018.1"/>
</dbReference>
<dbReference type="PANTHER" id="PTHR43047">
    <property type="entry name" value="TWO-COMPONENT HISTIDINE PROTEIN KINASE"/>
    <property type="match status" value="1"/>
</dbReference>
<dbReference type="Pfam" id="PF00512">
    <property type="entry name" value="HisKA"/>
    <property type="match status" value="1"/>
</dbReference>
<evidence type="ECO:0000256" key="2">
    <source>
        <dbReference type="ARBA" id="ARBA00012438"/>
    </source>
</evidence>
<dbReference type="Proteomes" id="UP000244162">
    <property type="component" value="Unassembled WGS sequence"/>
</dbReference>
<dbReference type="InterPro" id="IPR004358">
    <property type="entry name" value="Sig_transdc_His_kin-like_C"/>
</dbReference>
<dbReference type="CDD" id="cd00082">
    <property type="entry name" value="HisKA"/>
    <property type="match status" value="1"/>
</dbReference>
<dbReference type="OrthoDB" id="9797304at2"/>
<dbReference type="GO" id="GO:0009927">
    <property type="term" value="F:histidine phosphotransfer kinase activity"/>
    <property type="evidence" value="ECO:0007669"/>
    <property type="project" value="TreeGrafter"/>
</dbReference>
<dbReference type="InterPro" id="IPR036097">
    <property type="entry name" value="HisK_dim/P_sf"/>
</dbReference>
<organism evidence="7 8">
    <name type="scientific">Sphingomonas oleivorans</name>
    <dbReference type="NCBI Taxonomy" id="1735121"/>
    <lineage>
        <taxon>Bacteria</taxon>
        <taxon>Pseudomonadati</taxon>
        <taxon>Pseudomonadota</taxon>
        <taxon>Alphaproteobacteria</taxon>
        <taxon>Sphingomonadales</taxon>
        <taxon>Sphingomonadaceae</taxon>
        <taxon>Sphingomonas</taxon>
    </lineage>
</organism>
<dbReference type="InterPro" id="IPR003594">
    <property type="entry name" value="HATPase_dom"/>
</dbReference>
<dbReference type="Gene3D" id="3.30.565.10">
    <property type="entry name" value="Histidine kinase-like ATPase, C-terminal domain"/>
    <property type="match status" value="1"/>
</dbReference>
<evidence type="ECO:0000256" key="5">
    <source>
        <dbReference type="ARBA" id="ARBA00022777"/>
    </source>
</evidence>
<dbReference type="PANTHER" id="PTHR43047:SF72">
    <property type="entry name" value="OSMOSENSING HISTIDINE PROTEIN KINASE SLN1"/>
    <property type="match status" value="1"/>
</dbReference>